<comment type="similarity">
    <text evidence="1">Belongs to the ABC transporter superfamily.</text>
</comment>
<comment type="caution">
    <text evidence="6">The sequence shown here is derived from an EMBL/GenBank/DDBJ whole genome shotgun (WGS) entry which is preliminary data.</text>
</comment>
<dbReference type="PROSITE" id="PS00211">
    <property type="entry name" value="ABC_TRANSPORTER_1"/>
    <property type="match status" value="1"/>
</dbReference>
<keyword evidence="4 6" id="KW-0067">ATP-binding</keyword>
<protein>
    <submittedName>
        <fullName evidence="6">ABC transporter ATP-binding protein</fullName>
    </submittedName>
</protein>
<dbReference type="GO" id="GO:0016887">
    <property type="term" value="F:ATP hydrolysis activity"/>
    <property type="evidence" value="ECO:0007669"/>
    <property type="project" value="InterPro"/>
</dbReference>
<sequence>MERLIQAENIVKRFRDKKRQVLAVDHVSLYLDEGEILGIIGESGSGKSTILRLLSGIIQPDEGQVTLFGKSLGTKDRSRFRNLQMIFQDARASFDKQYTIEQSLNEIRKHLNPSALENRFLLQEVGLDTSFAKKYPYEMSGGECQRAAIARALACDPKVLLCDEITSALDVITQERICSLLTHLCHQHHISAIFVSHDLPLVSNLCDRVMIMKDGRVAEEGRTKDVMQNPQHPYTKELLRHILKLETAE</sequence>
<dbReference type="GO" id="GO:0005524">
    <property type="term" value="F:ATP binding"/>
    <property type="evidence" value="ECO:0007669"/>
    <property type="project" value="UniProtKB-KW"/>
</dbReference>
<dbReference type="Pfam" id="PF00005">
    <property type="entry name" value="ABC_tran"/>
    <property type="match status" value="1"/>
</dbReference>
<dbReference type="PROSITE" id="PS50893">
    <property type="entry name" value="ABC_TRANSPORTER_2"/>
    <property type="match status" value="1"/>
</dbReference>
<dbReference type="CDD" id="cd03257">
    <property type="entry name" value="ABC_NikE_OppD_transporters"/>
    <property type="match status" value="1"/>
</dbReference>
<dbReference type="GO" id="GO:0055085">
    <property type="term" value="P:transmembrane transport"/>
    <property type="evidence" value="ECO:0007669"/>
    <property type="project" value="UniProtKB-ARBA"/>
</dbReference>
<evidence type="ECO:0000256" key="3">
    <source>
        <dbReference type="ARBA" id="ARBA00022741"/>
    </source>
</evidence>
<gene>
    <name evidence="6" type="ORF">DWX20_03800</name>
</gene>
<feature type="domain" description="ABC transporter" evidence="5">
    <location>
        <begin position="5"/>
        <end position="239"/>
    </location>
</feature>
<evidence type="ECO:0000256" key="2">
    <source>
        <dbReference type="ARBA" id="ARBA00022448"/>
    </source>
</evidence>
<dbReference type="Proteomes" id="UP000284731">
    <property type="component" value="Unassembled WGS sequence"/>
</dbReference>
<dbReference type="InterPro" id="IPR050319">
    <property type="entry name" value="ABC_transp_ATP-bind"/>
</dbReference>
<dbReference type="Gene3D" id="3.40.50.300">
    <property type="entry name" value="P-loop containing nucleotide triphosphate hydrolases"/>
    <property type="match status" value="1"/>
</dbReference>
<reference evidence="6 7" key="1">
    <citation type="submission" date="2018-08" db="EMBL/GenBank/DDBJ databases">
        <title>A genome reference for cultivated species of the human gut microbiota.</title>
        <authorList>
            <person name="Zou Y."/>
            <person name="Xue W."/>
            <person name="Luo G."/>
        </authorList>
    </citation>
    <scope>NUCLEOTIDE SEQUENCE [LARGE SCALE GENOMIC DNA]</scope>
    <source>
        <strain evidence="6 7">AF18-46</strain>
    </source>
</reference>
<dbReference type="PANTHER" id="PTHR43776:SF7">
    <property type="entry name" value="D,D-DIPEPTIDE TRANSPORT ATP-BINDING PROTEIN DDPF-RELATED"/>
    <property type="match status" value="1"/>
</dbReference>
<dbReference type="SMART" id="SM00382">
    <property type="entry name" value="AAA"/>
    <property type="match status" value="1"/>
</dbReference>
<keyword evidence="3" id="KW-0547">Nucleotide-binding</keyword>
<dbReference type="RefSeq" id="WP_118764552.1">
    <property type="nucleotide sequence ID" value="NZ_CABJCF010000002.1"/>
</dbReference>
<accession>A0A412PEQ7</accession>
<evidence type="ECO:0000259" key="5">
    <source>
        <dbReference type="PROSITE" id="PS50893"/>
    </source>
</evidence>
<dbReference type="EMBL" id="QRWX01000002">
    <property type="protein sequence ID" value="RGT55940.1"/>
    <property type="molecule type" value="Genomic_DNA"/>
</dbReference>
<evidence type="ECO:0000313" key="7">
    <source>
        <dbReference type="Proteomes" id="UP000284731"/>
    </source>
</evidence>
<dbReference type="AlphaFoldDB" id="A0A412PEQ7"/>
<dbReference type="InterPro" id="IPR017871">
    <property type="entry name" value="ABC_transporter-like_CS"/>
</dbReference>
<name>A0A412PEQ7_9FIRM</name>
<evidence type="ECO:0000313" key="6">
    <source>
        <dbReference type="EMBL" id="RGT55940.1"/>
    </source>
</evidence>
<dbReference type="InterPro" id="IPR003593">
    <property type="entry name" value="AAA+_ATPase"/>
</dbReference>
<evidence type="ECO:0000256" key="1">
    <source>
        <dbReference type="ARBA" id="ARBA00005417"/>
    </source>
</evidence>
<dbReference type="SUPFAM" id="SSF52540">
    <property type="entry name" value="P-loop containing nucleoside triphosphate hydrolases"/>
    <property type="match status" value="1"/>
</dbReference>
<organism evidence="6 7">
    <name type="scientific">Solobacterium moorei</name>
    <dbReference type="NCBI Taxonomy" id="102148"/>
    <lineage>
        <taxon>Bacteria</taxon>
        <taxon>Bacillati</taxon>
        <taxon>Bacillota</taxon>
        <taxon>Erysipelotrichia</taxon>
        <taxon>Erysipelotrichales</taxon>
        <taxon>Erysipelotrichaceae</taxon>
        <taxon>Solobacterium</taxon>
    </lineage>
</organism>
<proteinExistence type="inferred from homology"/>
<dbReference type="InterPro" id="IPR003439">
    <property type="entry name" value="ABC_transporter-like_ATP-bd"/>
</dbReference>
<dbReference type="InterPro" id="IPR027417">
    <property type="entry name" value="P-loop_NTPase"/>
</dbReference>
<evidence type="ECO:0000256" key="4">
    <source>
        <dbReference type="ARBA" id="ARBA00022840"/>
    </source>
</evidence>
<dbReference type="PANTHER" id="PTHR43776">
    <property type="entry name" value="TRANSPORT ATP-BINDING PROTEIN"/>
    <property type="match status" value="1"/>
</dbReference>
<keyword evidence="2" id="KW-0813">Transport</keyword>